<accession>A0ABU1W6P6</accession>
<dbReference type="Proteomes" id="UP001251524">
    <property type="component" value="Unassembled WGS sequence"/>
</dbReference>
<name>A0ABU1W6P6_9GAMM</name>
<sequence length="139" mass="15782">MQLRIEVPNERERLGELLTAIDSALIEHRIAPEVRNDLQLIAEEVVCNAMDYGLDEDTRGPQHLIVVDIARQENRLHVEFRDTGKPFDPLSQPVPELEACILDRPLGGLGVHLIREIAEAVSYERDEPYNILRVVLRAA</sequence>
<feature type="domain" description="Histidine kinase/HSP90-like ATPase" evidence="2">
    <location>
        <begin position="8"/>
        <end position="135"/>
    </location>
</feature>
<comment type="caution">
    <text evidence="3">The sequence shown here is derived from an EMBL/GenBank/DDBJ whole genome shotgun (WGS) entry which is preliminary data.</text>
</comment>
<dbReference type="RefSeq" id="WP_310057695.1">
    <property type="nucleotide sequence ID" value="NZ_JAVDVY010000001.1"/>
</dbReference>
<evidence type="ECO:0000256" key="1">
    <source>
        <dbReference type="ARBA" id="ARBA00022527"/>
    </source>
</evidence>
<dbReference type="PANTHER" id="PTHR35526">
    <property type="entry name" value="ANTI-SIGMA-F FACTOR RSBW-RELATED"/>
    <property type="match status" value="1"/>
</dbReference>
<reference evidence="3 4" key="1">
    <citation type="submission" date="2023-07" db="EMBL/GenBank/DDBJ databases">
        <title>Sorghum-associated microbial communities from plants grown in Nebraska, USA.</title>
        <authorList>
            <person name="Schachtman D."/>
        </authorList>
    </citation>
    <scope>NUCLEOTIDE SEQUENCE [LARGE SCALE GENOMIC DNA]</scope>
    <source>
        <strain evidence="3 4">BE198</strain>
    </source>
</reference>
<dbReference type="CDD" id="cd16936">
    <property type="entry name" value="HATPase_RsbW-like"/>
    <property type="match status" value="1"/>
</dbReference>
<gene>
    <name evidence="3" type="ORF">J2X06_000447</name>
</gene>
<keyword evidence="1" id="KW-0808">Transferase</keyword>
<evidence type="ECO:0000313" key="4">
    <source>
        <dbReference type="Proteomes" id="UP001251524"/>
    </source>
</evidence>
<organism evidence="3 4">
    <name type="scientific">Lysobacter niastensis</name>
    <dbReference type="NCBI Taxonomy" id="380629"/>
    <lineage>
        <taxon>Bacteria</taxon>
        <taxon>Pseudomonadati</taxon>
        <taxon>Pseudomonadota</taxon>
        <taxon>Gammaproteobacteria</taxon>
        <taxon>Lysobacterales</taxon>
        <taxon>Lysobacteraceae</taxon>
        <taxon>Lysobacter</taxon>
    </lineage>
</organism>
<dbReference type="Gene3D" id="3.30.565.10">
    <property type="entry name" value="Histidine kinase-like ATPase, C-terminal domain"/>
    <property type="match status" value="1"/>
</dbReference>
<evidence type="ECO:0000259" key="2">
    <source>
        <dbReference type="Pfam" id="PF13581"/>
    </source>
</evidence>
<dbReference type="PANTHER" id="PTHR35526:SF6">
    <property type="entry name" value="SLR1861 PROTEIN"/>
    <property type="match status" value="1"/>
</dbReference>
<dbReference type="InterPro" id="IPR050267">
    <property type="entry name" value="Anti-sigma-factor_SerPK"/>
</dbReference>
<proteinExistence type="predicted"/>
<protein>
    <submittedName>
        <fullName evidence="3">Anti-sigma regulatory factor (Ser/Thr protein kinase)</fullName>
    </submittedName>
</protein>
<dbReference type="EMBL" id="JAVDVY010000001">
    <property type="protein sequence ID" value="MDR7133263.1"/>
    <property type="molecule type" value="Genomic_DNA"/>
</dbReference>
<keyword evidence="1" id="KW-0723">Serine/threonine-protein kinase</keyword>
<dbReference type="InterPro" id="IPR003594">
    <property type="entry name" value="HATPase_dom"/>
</dbReference>
<evidence type="ECO:0000313" key="3">
    <source>
        <dbReference type="EMBL" id="MDR7133263.1"/>
    </source>
</evidence>
<dbReference type="SUPFAM" id="SSF55874">
    <property type="entry name" value="ATPase domain of HSP90 chaperone/DNA topoisomerase II/histidine kinase"/>
    <property type="match status" value="1"/>
</dbReference>
<keyword evidence="4" id="KW-1185">Reference proteome</keyword>
<dbReference type="Pfam" id="PF13581">
    <property type="entry name" value="HATPase_c_2"/>
    <property type="match status" value="1"/>
</dbReference>
<keyword evidence="1" id="KW-0418">Kinase</keyword>
<dbReference type="InterPro" id="IPR036890">
    <property type="entry name" value="HATPase_C_sf"/>
</dbReference>